<gene>
    <name evidence="1" type="ORF">G4952_04610</name>
</gene>
<dbReference type="RefSeq" id="WP_173742827.1">
    <property type="nucleotide sequence ID" value="NZ_JAAIPF010000007.1"/>
</dbReference>
<accession>A0ABX2GL86</accession>
<evidence type="ECO:0000313" key="1">
    <source>
        <dbReference type="EMBL" id="NSF73115.1"/>
    </source>
</evidence>
<reference evidence="1 2" key="1">
    <citation type="journal article" date="2020" name="Cell Host Microbe">
        <title>Functional and Genomic Variation between Human-Derived Isolates of Lachnospiraceae Reveals Inter- and Intra-Species Diversity.</title>
        <authorList>
            <person name="Sorbara M.T."/>
            <person name="Littmann E.R."/>
            <person name="Fontana E."/>
            <person name="Moody T.U."/>
            <person name="Kohout C.E."/>
            <person name="Gjonbalaj M."/>
            <person name="Eaton V."/>
            <person name="Seok R."/>
            <person name="Leiner I.M."/>
            <person name="Pamer E.G."/>
        </authorList>
    </citation>
    <scope>NUCLEOTIDE SEQUENCE [LARGE SCALE GENOMIC DNA]</scope>
    <source>
        <strain evidence="1 2">MSK.20.11</strain>
    </source>
</reference>
<dbReference type="EMBL" id="JAAIPF010000007">
    <property type="protein sequence ID" value="NSF73115.1"/>
    <property type="molecule type" value="Genomic_DNA"/>
</dbReference>
<sequence length="293" mass="33536">MIEWPEKLVDSIARRRSVLFLGSGISANSENVSGKKPATWDAFLRQVVNHQKAKIGDHEREIIELLNDKKFLIACELIVDIIGQTEFGEEAQEEFRRPRYLPADIHKVIYGLDSKLVITPNVDKIYEECATTESHSSVVVKKYYDSDLAKYLRTNDYLIIKAHGTVDETSKMIFTHKQYSNARCNYASFYKLIDSLILTHTFIFLGCGIDDPDIELTLENANFLYEGCPPHYFVTAEDSISESMQKILLANRNLEVITYENASGHHKELLDNLRELAHIVDDKRNELSATSTW</sequence>
<keyword evidence="2" id="KW-1185">Reference proteome</keyword>
<organism evidence="1 2">
    <name type="scientific">Blautia wexlerae</name>
    <dbReference type="NCBI Taxonomy" id="418240"/>
    <lineage>
        <taxon>Bacteria</taxon>
        <taxon>Bacillati</taxon>
        <taxon>Bacillota</taxon>
        <taxon>Clostridia</taxon>
        <taxon>Lachnospirales</taxon>
        <taxon>Lachnospiraceae</taxon>
        <taxon>Blautia</taxon>
    </lineage>
</organism>
<name>A0ABX2GL86_9FIRM</name>
<comment type="caution">
    <text evidence="1">The sequence shown here is derived from an EMBL/GenBank/DDBJ whole genome shotgun (WGS) entry which is preliminary data.</text>
</comment>
<proteinExistence type="predicted"/>
<evidence type="ECO:0000313" key="2">
    <source>
        <dbReference type="Proteomes" id="UP000822152"/>
    </source>
</evidence>
<dbReference type="Pfam" id="PF13289">
    <property type="entry name" value="SIR2_2"/>
    <property type="match status" value="1"/>
</dbReference>
<protein>
    <submittedName>
        <fullName evidence="1">SIR2 family protein</fullName>
    </submittedName>
</protein>
<dbReference type="Proteomes" id="UP000822152">
    <property type="component" value="Unassembled WGS sequence"/>
</dbReference>